<dbReference type="PROSITE" id="PS51375">
    <property type="entry name" value="PPR"/>
    <property type="match status" value="14"/>
</dbReference>
<feature type="repeat" description="PPR" evidence="3">
    <location>
        <begin position="443"/>
        <end position="477"/>
    </location>
</feature>
<name>A0A445KTX0_GLYSO</name>
<feature type="repeat" description="PPR" evidence="3">
    <location>
        <begin position="808"/>
        <end position="838"/>
    </location>
</feature>
<feature type="repeat" description="PPR" evidence="3">
    <location>
        <begin position="218"/>
        <end position="248"/>
    </location>
</feature>
<dbReference type="EMBL" id="QZWG01000005">
    <property type="protein sequence ID" value="RZC14131.1"/>
    <property type="molecule type" value="Genomic_DNA"/>
</dbReference>
<dbReference type="InterPro" id="IPR046848">
    <property type="entry name" value="E_motif"/>
</dbReference>
<dbReference type="GO" id="GO:0003723">
    <property type="term" value="F:RNA binding"/>
    <property type="evidence" value="ECO:0007669"/>
    <property type="project" value="InterPro"/>
</dbReference>
<dbReference type="Pfam" id="PF01535">
    <property type="entry name" value="PPR"/>
    <property type="match status" value="20"/>
</dbReference>
<feature type="repeat" description="PPR" evidence="3">
    <location>
        <begin position="1219"/>
        <end position="1253"/>
    </location>
</feature>
<dbReference type="Pfam" id="PF14432">
    <property type="entry name" value="DYW_deaminase"/>
    <property type="match status" value="2"/>
</dbReference>
<feature type="domain" description="DYW" evidence="4">
    <location>
        <begin position="1434"/>
        <end position="1526"/>
    </location>
</feature>
<sequence length="1526" mass="173234">MRGKFNLRQLHSSIFHVQRPTNYPKPHFEDPHTVKCTKAISTHMRNGHCDLALRVFDAMPLRNSVSYNAMISGYLRNAKFSLARDLFDKMPHKDLFSWNLMLTGYARNRRLRDARMLFDSMPEKDVVSWNAMLSGYVRSGHVDEARDVFDRMPHKNSISWNGLLAAYVRSGRLEEARRLFESKSDWELISCNCLMGGYVKRNMLGDARQLFDQIPVRDLISWNTMISGYAQDGDLSQARRLFEESPVRDVFTWTAMVYAYVQDGMLDEARRVFDEMPQKRDMSYNVMIAGYAQYKRMDMGRELFEEMPFPNIGSWNIMISGYCQNGDLAQARNLFDMMPQRDSVSWAAIIAGYAQNGLYEEAMNMLVEMKRDGESLNRSTFCCALSACADIAALELGKQVHGQVVRTGYEKGCLVGNALVGMYCKCGCIDEAYDVFQGVQHKDIVSWNTMLAGYARHGFGRQALTVFESMITAGVKPDEITMVVLALIRVIQCFPSILAIFFSKVIPIFQLGFLSAGASEVGVLSACSHTGLTDRGTEYFHSMNKDYGITPNSKHYACMIDLLGRAGCLEEAQNLIRNMPFEPDAATWGALLGASRIHGNMELGEQAAEMVFKMEPHNSGMYVLLSNLYAASGRWVDVSKMRLKMRQIGVQKTPGYSWVEVQNKIHTFTVGDCFHPEKGRIYAFLEELDLKMKHEGYVSSTKLVLHDVEEEEKKHMLKYHSEKLAVAFGILTMPSGKPIRVMKNLRVCEDCHNAIKHISKIVGRLIIVRDSHRYHHFSEGICSCRDYWSKRRSTNSYSPSSVKFKDPDIVTWNKAISSHMRNGHCDSALRVFNSMPRRSSVSYNAMISGYLRNAKFSLARDLFDKMPERDLFSWNVMLTGYVRNRRLGEAHKLFDLMPKKDVVSWNAMLSGYAQNGFVDEAREVFNKMPHRNSISWNGLLAAYVHNGRLKEARRLFESQSNWELISWNCLMGGYVKRNMLGDARQLFDRMPVRDVISWNTMISGYAQVGDLSQAKRLFNESPIRDVFTWTAMVSGYVQNGMVDEARKYFDEMPVKNEISYNAMLAGYVQYKKMVIAGELFEAMPCRNISSWNTMITGYGQNGGIAQARKLFDMMPQRDCVSWAAIISGYAQNGHYEEALNMFVEMKRDGESSNRSTFSCALSTCADIAALELGKQVHGQVVKAGFETGCFVGNALLGMYFKCGSTDEANDVFEGIEEKDVVSWNTMIAGYARHGFGRQALVLFESMKKAGVKPDEITMVGVLSACSHSGLIDRGTEYFYSMDRDYNVKPTSKHYTCMIDLLGRAGRLEEAENLMRNMPFDPGAASWGALLGASRIHGNTELGEKAAEMVFKMEPQNSGMYVLLSNLYAASGRWVDVGKMRSKMREAGVQKVTGYSWVEVQNKIHTFSVGDCFHPEKDRIYAFLEELDLKMRREGYVSSTKLVLHDVEEEEKEHMLKYHSEKLAVAFGILTIAAGRPIRVMKNLRVCQDCHNAIKHISKIVGRLIILRDSHRFHHFSEGICSCGDYW</sequence>
<evidence type="ECO:0000256" key="3">
    <source>
        <dbReference type="PROSITE-ProRule" id="PRU00708"/>
    </source>
</evidence>
<dbReference type="GO" id="GO:0048731">
    <property type="term" value="P:system development"/>
    <property type="evidence" value="ECO:0007669"/>
    <property type="project" value="UniProtKB-ARBA"/>
</dbReference>
<evidence type="ECO:0000256" key="2">
    <source>
        <dbReference type="ARBA" id="ARBA00022737"/>
    </source>
</evidence>
<dbReference type="PANTHER" id="PTHR47926">
    <property type="entry name" value="PENTATRICOPEPTIDE REPEAT-CONTAINING PROTEIN"/>
    <property type="match status" value="1"/>
</dbReference>
<gene>
    <name evidence="5" type="ORF">D0Y65_013256</name>
</gene>
<dbReference type="Pfam" id="PF12854">
    <property type="entry name" value="PPR_1"/>
    <property type="match status" value="1"/>
</dbReference>
<dbReference type="FunFam" id="1.25.40.10:FF:000125">
    <property type="entry name" value="Pentatricopeptide repeat-containing protein"/>
    <property type="match status" value="5"/>
</dbReference>
<dbReference type="Proteomes" id="UP000289340">
    <property type="component" value="Chromosome 5"/>
</dbReference>
<feature type="repeat" description="PPR" evidence="3">
    <location>
        <begin position="249"/>
        <end position="279"/>
    </location>
</feature>
<evidence type="ECO:0000313" key="5">
    <source>
        <dbReference type="EMBL" id="RZC14131.1"/>
    </source>
</evidence>
<dbReference type="FunFam" id="1.25.40.10:FF:000316">
    <property type="entry name" value="Pentatricopeptide repeat-containing protein"/>
    <property type="match status" value="2"/>
</dbReference>
<feature type="repeat" description="PPR" evidence="3">
    <location>
        <begin position="311"/>
        <end position="345"/>
    </location>
</feature>
<dbReference type="InterPro" id="IPR046960">
    <property type="entry name" value="PPR_At4g14850-like_plant"/>
</dbReference>
<feature type="repeat" description="PPR" evidence="3">
    <location>
        <begin position="901"/>
        <end position="935"/>
    </location>
</feature>
<dbReference type="InterPro" id="IPR032867">
    <property type="entry name" value="DYW_dom"/>
</dbReference>
<feature type="repeat" description="PPR" evidence="3">
    <location>
        <begin position="839"/>
        <end position="873"/>
    </location>
</feature>
<dbReference type="InterPro" id="IPR011990">
    <property type="entry name" value="TPR-like_helical_dom_sf"/>
</dbReference>
<feature type="repeat" description="PPR" evidence="3">
    <location>
        <begin position="63"/>
        <end position="97"/>
    </location>
</feature>
<feature type="repeat" description="PPR" evidence="3">
    <location>
        <begin position="1025"/>
        <end position="1059"/>
    </location>
</feature>
<dbReference type="FunFam" id="1.25.40.10:FF:000779">
    <property type="entry name" value="Pentatricopeptide repeat-containing protein"/>
    <property type="match status" value="2"/>
</dbReference>
<feature type="repeat" description="PPR" evidence="3">
    <location>
        <begin position="125"/>
        <end position="159"/>
    </location>
</feature>
<proteinExistence type="inferred from homology"/>
<evidence type="ECO:0000256" key="1">
    <source>
        <dbReference type="ARBA" id="ARBA00006643"/>
    </source>
</evidence>
<comment type="caution">
    <text evidence="5">The sequence shown here is derived from an EMBL/GenBank/DDBJ whole genome shotgun (WGS) entry which is preliminary data.</text>
</comment>
<dbReference type="PANTHER" id="PTHR47926:SF433">
    <property type="entry name" value="PENTATRICOPEPTIDE REPEAT-CONTAINING PROTEIN"/>
    <property type="match status" value="1"/>
</dbReference>
<dbReference type="GO" id="GO:0008270">
    <property type="term" value="F:zinc ion binding"/>
    <property type="evidence" value="ECO:0007669"/>
    <property type="project" value="InterPro"/>
</dbReference>
<evidence type="ECO:0000259" key="4">
    <source>
        <dbReference type="Pfam" id="PF14432"/>
    </source>
</evidence>
<dbReference type="Pfam" id="PF20431">
    <property type="entry name" value="E_motif"/>
    <property type="match status" value="2"/>
</dbReference>
<organism evidence="5 6">
    <name type="scientific">Glycine soja</name>
    <name type="common">Wild soybean</name>
    <dbReference type="NCBI Taxonomy" id="3848"/>
    <lineage>
        <taxon>Eukaryota</taxon>
        <taxon>Viridiplantae</taxon>
        <taxon>Streptophyta</taxon>
        <taxon>Embryophyta</taxon>
        <taxon>Tracheophyta</taxon>
        <taxon>Spermatophyta</taxon>
        <taxon>Magnoliopsida</taxon>
        <taxon>eudicotyledons</taxon>
        <taxon>Gunneridae</taxon>
        <taxon>Pentapetalae</taxon>
        <taxon>rosids</taxon>
        <taxon>fabids</taxon>
        <taxon>Fabales</taxon>
        <taxon>Fabaceae</taxon>
        <taxon>Papilionoideae</taxon>
        <taxon>50 kb inversion clade</taxon>
        <taxon>NPAAA clade</taxon>
        <taxon>indigoferoid/millettioid clade</taxon>
        <taxon>Phaseoleae</taxon>
        <taxon>Glycine</taxon>
        <taxon>Glycine subgen. Soja</taxon>
    </lineage>
</organism>
<keyword evidence="6" id="KW-1185">Reference proteome</keyword>
<accession>A0A445KTX0</accession>
<feature type="domain" description="DYW" evidence="4">
    <location>
        <begin position="696"/>
        <end position="788"/>
    </location>
</feature>
<dbReference type="InterPro" id="IPR002885">
    <property type="entry name" value="PPR_rpt"/>
</dbReference>
<dbReference type="GO" id="GO:0009451">
    <property type="term" value="P:RNA modification"/>
    <property type="evidence" value="ECO:0007669"/>
    <property type="project" value="InterPro"/>
</dbReference>
<feature type="repeat" description="PPR" evidence="3">
    <location>
        <begin position="1087"/>
        <end position="1117"/>
    </location>
</feature>
<dbReference type="FunFam" id="1.25.40.10:FF:000031">
    <property type="entry name" value="Pentatricopeptide repeat-containing protein mitochondrial"/>
    <property type="match status" value="2"/>
</dbReference>
<dbReference type="Gene3D" id="1.25.40.10">
    <property type="entry name" value="Tetratricopeptide repeat domain"/>
    <property type="match status" value="14"/>
</dbReference>
<dbReference type="NCBIfam" id="TIGR00756">
    <property type="entry name" value="PPR"/>
    <property type="match status" value="22"/>
</dbReference>
<evidence type="ECO:0000313" key="6">
    <source>
        <dbReference type="Proteomes" id="UP000289340"/>
    </source>
</evidence>
<feature type="repeat" description="PPR" evidence="3">
    <location>
        <begin position="1118"/>
        <end position="1152"/>
    </location>
</feature>
<dbReference type="SUPFAM" id="SSF48452">
    <property type="entry name" value="TPR-like"/>
    <property type="match status" value="2"/>
</dbReference>
<feature type="repeat" description="PPR" evidence="3">
    <location>
        <begin position="963"/>
        <end position="997"/>
    </location>
</feature>
<keyword evidence="2" id="KW-0677">Repeat</keyword>
<protein>
    <submittedName>
        <fullName evidence="5">Pentatricopeptide repeat-containing protein</fullName>
    </submittedName>
</protein>
<dbReference type="FunFam" id="1.25.40.10:FF:002082">
    <property type="entry name" value="Pentatricopeptide repeat-containing protein At4g02750"/>
    <property type="match status" value="2"/>
</dbReference>
<dbReference type="Pfam" id="PF13041">
    <property type="entry name" value="PPR_2"/>
    <property type="match status" value="4"/>
</dbReference>
<comment type="similarity">
    <text evidence="1">Belongs to the PPR family. PCMP-H subfamily.</text>
</comment>
<reference evidence="5 6" key="1">
    <citation type="submission" date="2018-09" db="EMBL/GenBank/DDBJ databases">
        <title>A high-quality reference genome of wild soybean provides a powerful tool to mine soybean genomes.</title>
        <authorList>
            <person name="Xie M."/>
            <person name="Chung C.Y.L."/>
            <person name="Li M.-W."/>
            <person name="Wong F.-L."/>
            <person name="Chan T.-F."/>
            <person name="Lam H.-M."/>
        </authorList>
    </citation>
    <scope>NUCLEOTIDE SEQUENCE [LARGE SCALE GENOMIC DNA]</scope>
    <source>
        <strain evidence="6">cv. W05</strain>
        <tissue evidence="5">Hypocotyl of etiolated seedlings</tissue>
    </source>
</reference>